<dbReference type="RefSeq" id="WP_116063716.1">
    <property type="nucleotide sequence ID" value="NZ_QRDZ01000026.1"/>
</dbReference>
<dbReference type="Gene3D" id="3.40.50.1820">
    <property type="entry name" value="alpha/beta hydrolase"/>
    <property type="match status" value="1"/>
</dbReference>
<keyword evidence="1" id="KW-1133">Transmembrane helix</keyword>
<evidence type="ECO:0000256" key="1">
    <source>
        <dbReference type="SAM" id="Phobius"/>
    </source>
</evidence>
<dbReference type="SUPFAM" id="SSF53474">
    <property type="entry name" value="alpha/beta-Hydrolases"/>
    <property type="match status" value="1"/>
</dbReference>
<keyword evidence="3" id="KW-0378">Hydrolase</keyword>
<evidence type="ECO:0000313" key="4">
    <source>
        <dbReference type="Proteomes" id="UP000256977"/>
    </source>
</evidence>
<dbReference type="PANTHER" id="PTHR12277">
    <property type="entry name" value="ALPHA/BETA HYDROLASE DOMAIN-CONTAINING PROTEIN"/>
    <property type="match status" value="1"/>
</dbReference>
<accession>A0A3D9INY2</accession>
<keyword evidence="1" id="KW-0472">Membrane</keyword>
<dbReference type="Proteomes" id="UP000256977">
    <property type="component" value="Unassembled WGS sequence"/>
</dbReference>
<reference evidence="3 4" key="1">
    <citation type="submission" date="2018-07" db="EMBL/GenBank/DDBJ databases">
        <title>Genomic Encyclopedia of Type Strains, Phase III (KMG-III): the genomes of soil and plant-associated and newly described type strains.</title>
        <authorList>
            <person name="Whitman W."/>
        </authorList>
    </citation>
    <scope>NUCLEOTIDE SEQUENCE [LARGE SCALE GENOMIC DNA]</scope>
    <source>
        <strain evidence="3 4">CECT 7287</strain>
    </source>
</reference>
<feature type="domain" description="AB hydrolase-1" evidence="2">
    <location>
        <begin position="110"/>
        <end position="227"/>
    </location>
</feature>
<keyword evidence="1" id="KW-0812">Transmembrane</keyword>
<feature type="transmembrane region" description="Helical" evidence="1">
    <location>
        <begin position="36"/>
        <end position="63"/>
    </location>
</feature>
<dbReference type="InterPro" id="IPR029058">
    <property type="entry name" value="AB_hydrolase_fold"/>
</dbReference>
<keyword evidence="4" id="KW-1185">Reference proteome</keyword>
<gene>
    <name evidence="3" type="ORF">DFP98_12624</name>
</gene>
<proteinExistence type="predicted"/>
<evidence type="ECO:0000313" key="3">
    <source>
        <dbReference type="EMBL" id="RED63348.1"/>
    </source>
</evidence>
<organism evidence="3 4">
    <name type="scientific">Cohnella phaseoli</name>
    <dbReference type="NCBI Taxonomy" id="456490"/>
    <lineage>
        <taxon>Bacteria</taxon>
        <taxon>Bacillati</taxon>
        <taxon>Bacillota</taxon>
        <taxon>Bacilli</taxon>
        <taxon>Bacillales</taxon>
        <taxon>Paenibacillaceae</taxon>
        <taxon>Cohnella</taxon>
    </lineage>
</organism>
<dbReference type="EMBL" id="QRDZ01000026">
    <property type="protein sequence ID" value="RED63348.1"/>
    <property type="molecule type" value="Genomic_DNA"/>
</dbReference>
<dbReference type="OrthoDB" id="9776685at2"/>
<sequence>MTSLSTPFPYAGSDTVVIPASVPSYRRAASFRLSRIALNVFIAFSCLLAGLFIAFHAYAAYLFSYPPIVSIGSNPMLAKNLAYSDVVFPSADGVTQVEGWWIPASDSRRTVVLSHGYGTNREEPWVPMYDLASFLNGMHYNVLMFDYGYASSLHPLPATGGVSESRQLAGALQYARSQGSDELIVWGFSMGAGTALQAALQDEQVDAMILDSTFLPDEHTLYANINQYIQLPQYPTIPLLRLFLPLMGGVNLDEVPSAKAQTTAYPFPILMIHGTADDKAPVYIAENVAQAQTNGLSQLWVVPGAIHEMIYRTHTEEYVSRTVAFLESVHKKV</sequence>
<dbReference type="PANTHER" id="PTHR12277:SF81">
    <property type="entry name" value="PROTEIN ABHD13"/>
    <property type="match status" value="1"/>
</dbReference>
<dbReference type="InterPro" id="IPR000073">
    <property type="entry name" value="AB_hydrolase_1"/>
</dbReference>
<protein>
    <submittedName>
        <fullName evidence="3">Alpha/beta hydrolase family protein</fullName>
    </submittedName>
</protein>
<dbReference type="GO" id="GO:0016787">
    <property type="term" value="F:hydrolase activity"/>
    <property type="evidence" value="ECO:0007669"/>
    <property type="project" value="UniProtKB-KW"/>
</dbReference>
<evidence type="ECO:0000259" key="2">
    <source>
        <dbReference type="Pfam" id="PF00561"/>
    </source>
</evidence>
<comment type="caution">
    <text evidence="3">The sequence shown here is derived from an EMBL/GenBank/DDBJ whole genome shotgun (WGS) entry which is preliminary data.</text>
</comment>
<name>A0A3D9INY2_9BACL</name>
<dbReference type="AlphaFoldDB" id="A0A3D9INY2"/>
<dbReference type="Pfam" id="PF00561">
    <property type="entry name" value="Abhydrolase_1"/>
    <property type="match status" value="1"/>
</dbReference>